<dbReference type="PATRIC" id="fig|983917.3.peg.2607"/>
<dbReference type="EMBL" id="AP012320">
    <property type="protein sequence ID" value="BAL96020.1"/>
    <property type="molecule type" value="Genomic_DNA"/>
</dbReference>
<protein>
    <submittedName>
        <fullName evidence="1">Uncharacterized protein</fullName>
    </submittedName>
</protein>
<dbReference type="AlphaFoldDB" id="I0HSN3"/>
<accession>I0HSN3</accession>
<evidence type="ECO:0000313" key="1">
    <source>
        <dbReference type="EMBL" id="BAL96020.1"/>
    </source>
</evidence>
<organism evidence="1 2">
    <name type="scientific">Rubrivivax gelatinosus (strain NBRC 100245 / IL144)</name>
    <dbReference type="NCBI Taxonomy" id="983917"/>
    <lineage>
        <taxon>Bacteria</taxon>
        <taxon>Pseudomonadati</taxon>
        <taxon>Pseudomonadota</taxon>
        <taxon>Betaproteobacteria</taxon>
        <taxon>Burkholderiales</taxon>
        <taxon>Sphaerotilaceae</taxon>
        <taxon>Rubrivivax</taxon>
    </lineage>
</organism>
<reference evidence="1 2" key="1">
    <citation type="journal article" date="2012" name="J. Bacteriol.">
        <title>Complete genome sequence of phototrophic betaproteobacterium Rubrivivax gelatinosus IL144.</title>
        <authorList>
            <person name="Nagashima S."/>
            <person name="Kamimura A."/>
            <person name="Shimizu T."/>
            <person name="Nakamura-isaki S."/>
            <person name="Aono E."/>
            <person name="Sakamoto K."/>
            <person name="Ichikawa N."/>
            <person name="Nakazawa H."/>
            <person name="Sekine M."/>
            <person name="Yamazaki S."/>
            <person name="Fujita N."/>
            <person name="Shimada K."/>
            <person name="Hanada S."/>
            <person name="Nagashima K.V.P."/>
        </authorList>
    </citation>
    <scope>NUCLEOTIDE SEQUENCE [LARGE SCALE GENOMIC DNA]</scope>
    <source>
        <strain evidence="2">NBRC 100245 / IL144</strain>
    </source>
</reference>
<dbReference type="STRING" id="983917.RGE_26810"/>
<dbReference type="KEGG" id="rge:RGE_26810"/>
<dbReference type="Proteomes" id="UP000007883">
    <property type="component" value="Chromosome"/>
</dbReference>
<evidence type="ECO:0000313" key="2">
    <source>
        <dbReference type="Proteomes" id="UP000007883"/>
    </source>
</evidence>
<dbReference type="HOGENOM" id="CLU_2993954_0_0_4"/>
<name>I0HSN3_RUBGI</name>
<keyword evidence="2" id="KW-1185">Reference proteome</keyword>
<gene>
    <name evidence="1" type="ordered locus">RGE_26810</name>
</gene>
<sequence>MKPISATCALQPLWRSRRFIARKESRAAAWPAPRQARTPRGQLLSSKPACCPLVSEW</sequence>
<proteinExistence type="predicted"/>